<organism evidence="4 5">
    <name type="scientific">Enterococcus casseliflavus ATCC 12755</name>
    <dbReference type="NCBI Taxonomy" id="888066"/>
    <lineage>
        <taxon>Bacteria</taxon>
        <taxon>Bacillati</taxon>
        <taxon>Bacillota</taxon>
        <taxon>Bacilli</taxon>
        <taxon>Lactobacillales</taxon>
        <taxon>Enterococcaceae</taxon>
        <taxon>Enterococcus</taxon>
    </lineage>
</organism>
<dbReference type="PROSITE" id="PS01247">
    <property type="entry name" value="IUNH"/>
    <property type="match status" value="1"/>
</dbReference>
<dbReference type="Pfam" id="PF01156">
    <property type="entry name" value="IU_nuc_hydro"/>
    <property type="match status" value="1"/>
</dbReference>
<dbReference type="HOGENOM" id="CLU_036838_2_2_9"/>
<dbReference type="Proteomes" id="UP000004835">
    <property type="component" value="Unassembled WGS sequence"/>
</dbReference>
<reference evidence="4 5" key="1">
    <citation type="submission" date="2011-01" db="EMBL/GenBank/DDBJ databases">
        <authorList>
            <person name="Muzny D."/>
            <person name="Qin X."/>
            <person name="Deng J."/>
            <person name="Jiang H."/>
            <person name="Liu Y."/>
            <person name="Qu J."/>
            <person name="Song X.-Z."/>
            <person name="Zhang L."/>
            <person name="Thornton R."/>
            <person name="Coyle M."/>
            <person name="Francisco L."/>
            <person name="Jackson L."/>
            <person name="Javaid M."/>
            <person name="Korchina V."/>
            <person name="Kovar C."/>
            <person name="Mata R."/>
            <person name="Mathew T."/>
            <person name="Ngo R."/>
            <person name="Nguyen L."/>
            <person name="Nguyen N."/>
            <person name="Okwuonu G."/>
            <person name="Ongeri F."/>
            <person name="Pham C."/>
            <person name="Simmons D."/>
            <person name="Wilczek-Boney K."/>
            <person name="Hale W."/>
            <person name="Jakkamsetti A."/>
            <person name="Pham P."/>
            <person name="Ruth R."/>
            <person name="San Lucas F."/>
            <person name="Warren J."/>
            <person name="Zhang J."/>
            <person name="Zhao Z."/>
            <person name="Zhou C."/>
            <person name="Zhu D."/>
            <person name="Lee S."/>
            <person name="Bess C."/>
            <person name="Blankenburg K."/>
            <person name="Forbes L."/>
            <person name="Fu Q."/>
            <person name="Gubbala S."/>
            <person name="Hirani K."/>
            <person name="Jayaseelan J.C."/>
            <person name="Lara F."/>
            <person name="Munidasa M."/>
            <person name="Palculict T."/>
            <person name="Patil S."/>
            <person name="Pu L.-L."/>
            <person name="Saada N."/>
            <person name="Tang L."/>
            <person name="Weissenberger G."/>
            <person name="Zhu Y."/>
            <person name="Hemphill L."/>
            <person name="Shang Y."/>
            <person name="Youmans B."/>
            <person name="Ayvaz T."/>
            <person name="Ross M."/>
            <person name="Santibanez J."/>
            <person name="Aqrawi P."/>
            <person name="Gross S."/>
            <person name="Joshi V."/>
            <person name="Fowler G."/>
            <person name="Nazareth L."/>
            <person name="Reid J."/>
            <person name="Worley K."/>
            <person name="Petrosino J."/>
            <person name="Highlander S."/>
            <person name="Gibbs R."/>
        </authorList>
    </citation>
    <scope>NUCLEOTIDE SEQUENCE [LARGE SCALE GENOMIC DNA]</scope>
    <source>
        <strain evidence="4 5">ATCC 12755</strain>
    </source>
</reference>
<dbReference type="NCBIfam" id="NF008036">
    <property type="entry name" value="PRK10768.1"/>
    <property type="match status" value="1"/>
</dbReference>
<evidence type="ECO:0000313" key="5">
    <source>
        <dbReference type="Proteomes" id="UP000004835"/>
    </source>
</evidence>
<dbReference type="SUPFAM" id="SSF53590">
    <property type="entry name" value="Nucleoside hydrolase"/>
    <property type="match status" value="1"/>
</dbReference>
<gene>
    <name evidence="4" type="ORF">HMPREF9087_1333</name>
</gene>
<evidence type="ECO:0000256" key="2">
    <source>
        <dbReference type="ARBA" id="ARBA00023295"/>
    </source>
</evidence>
<dbReference type="PANTHER" id="PTHR12304:SF15">
    <property type="entry name" value="NON-SPECIFIC RIBONUCLEOSIDE HYDROLASE RIHC"/>
    <property type="match status" value="1"/>
</dbReference>
<dbReference type="GO" id="GO:0006152">
    <property type="term" value="P:purine nucleoside catabolic process"/>
    <property type="evidence" value="ECO:0007669"/>
    <property type="project" value="TreeGrafter"/>
</dbReference>
<proteinExistence type="predicted"/>
<dbReference type="InterPro" id="IPR036452">
    <property type="entry name" value="Ribo_hydro-like"/>
</dbReference>
<dbReference type="GO" id="GO:0005829">
    <property type="term" value="C:cytosol"/>
    <property type="evidence" value="ECO:0007669"/>
    <property type="project" value="TreeGrafter"/>
</dbReference>
<name>F0EIP5_ENTCA</name>
<dbReference type="PANTHER" id="PTHR12304">
    <property type="entry name" value="INOSINE-URIDINE PREFERRING NUCLEOSIDE HYDROLASE"/>
    <property type="match status" value="1"/>
</dbReference>
<dbReference type="AlphaFoldDB" id="F0EIP5"/>
<dbReference type="EMBL" id="AEWT01000010">
    <property type="protein sequence ID" value="EGC69945.1"/>
    <property type="molecule type" value="Genomic_DNA"/>
</dbReference>
<evidence type="ECO:0000256" key="1">
    <source>
        <dbReference type="ARBA" id="ARBA00022801"/>
    </source>
</evidence>
<evidence type="ECO:0000313" key="4">
    <source>
        <dbReference type="EMBL" id="EGC69945.1"/>
    </source>
</evidence>
<keyword evidence="2" id="KW-0326">Glycosidase</keyword>
<sequence length="319" mass="34831">MIKRFIKGERRIRMSKKEVIIDTDPGIDDAVALGIALFSEVLEVKLITTVAGNVGIEHVTNNLLKLLSFWDLSIPAAQGASQPLTRAVKDASDVHGVTGMAGYSFPEPDRSLLLETSAVEAMYQTIKKNKEKITIVALGPLTNIALLLKIYPEVKEKIDEIVLMGGALGRGNFGVLSEFNIAIDPEAATIVFESGLPLSVAPLDVGAKALVYPEDSAKIKEMNQTGDMMVQLFKKYRGGSFGTGLKMYNSCAIAYLLCPEMFTVQETFVAIETQGAYTAGATIVDLNNRLKQKNNCRVCVDIDEALFKEWFLQAISKCK</sequence>
<dbReference type="CDD" id="cd02651">
    <property type="entry name" value="nuc_hydro_IU_UC_XIUA"/>
    <property type="match status" value="1"/>
</dbReference>
<dbReference type="InterPro" id="IPR001910">
    <property type="entry name" value="Inosine/uridine_hydrolase_dom"/>
</dbReference>
<dbReference type="InterPro" id="IPR023186">
    <property type="entry name" value="IUNH"/>
</dbReference>
<feature type="domain" description="Inosine/uridine-preferring nucleoside hydrolase" evidence="3">
    <location>
        <begin position="19"/>
        <end position="309"/>
    </location>
</feature>
<dbReference type="GO" id="GO:0045437">
    <property type="term" value="F:uridine nucleosidase activity"/>
    <property type="evidence" value="ECO:0007669"/>
    <property type="project" value="UniProtKB-ARBA"/>
</dbReference>
<dbReference type="InterPro" id="IPR015910">
    <property type="entry name" value="I/U_nuclsd_hydro_CS"/>
</dbReference>
<accession>F0EIP5</accession>
<comment type="caution">
    <text evidence="4">The sequence shown here is derived from an EMBL/GenBank/DDBJ whole genome shotgun (WGS) entry which is preliminary data.</text>
</comment>
<evidence type="ECO:0000259" key="3">
    <source>
        <dbReference type="Pfam" id="PF01156"/>
    </source>
</evidence>
<dbReference type="Gene3D" id="3.90.245.10">
    <property type="entry name" value="Ribonucleoside hydrolase-like"/>
    <property type="match status" value="1"/>
</dbReference>
<protein>
    <submittedName>
        <fullName evidence="4">Inosine-uridine preferring nucleoside hydrolase</fullName>
    </submittedName>
</protein>
<keyword evidence="1 4" id="KW-0378">Hydrolase</keyword>
<dbReference type="GO" id="GO:0008477">
    <property type="term" value="F:purine nucleosidase activity"/>
    <property type="evidence" value="ECO:0007669"/>
    <property type="project" value="TreeGrafter"/>
</dbReference>